<keyword evidence="7" id="KW-0496">Mitochondrion</keyword>
<dbReference type="PANTHER" id="PTHR11659:SF0">
    <property type="entry name" value="GLUTAMYL-TRNA(GLN) AMIDOTRANSFERASE SUBUNIT B, MITOCHONDRIAL"/>
    <property type="match status" value="1"/>
</dbReference>
<comment type="catalytic activity">
    <reaction evidence="6 7">
        <text>L-glutamyl-tRNA(Gln) + L-glutamine + ATP + H2O = L-glutaminyl-tRNA(Gln) + L-glutamate + ADP + phosphate + H(+)</text>
        <dbReference type="Rhea" id="RHEA:17521"/>
        <dbReference type="Rhea" id="RHEA-COMP:9681"/>
        <dbReference type="Rhea" id="RHEA-COMP:9684"/>
        <dbReference type="ChEBI" id="CHEBI:15377"/>
        <dbReference type="ChEBI" id="CHEBI:15378"/>
        <dbReference type="ChEBI" id="CHEBI:29985"/>
        <dbReference type="ChEBI" id="CHEBI:30616"/>
        <dbReference type="ChEBI" id="CHEBI:43474"/>
        <dbReference type="ChEBI" id="CHEBI:58359"/>
        <dbReference type="ChEBI" id="CHEBI:78520"/>
        <dbReference type="ChEBI" id="CHEBI:78521"/>
        <dbReference type="ChEBI" id="CHEBI:456216"/>
    </reaction>
</comment>
<dbReference type="InterPro" id="IPR017959">
    <property type="entry name" value="Asn/Gln-tRNA_amidoTrfase_suB/E"/>
</dbReference>
<keyword evidence="2 7" id="KW-0436">Ligase</keyword>
<sequence length="585" mass="65228">MIRLTFPIISTMAQVAANGARQPLLQLLRGPSGKLWEVCIGLEVHAQVLSRSKLMSGSAASTLSSARPNRNVSFFDAALPGTLPVINRECVHQAIRMGLAVDATVHPRSLFERKHYFYCDLPLGYQLTQQRAPVASGGALHFELPESAVVSEHGGAHSDEATFDASKYKSRKEKNEALKKWKAKQAKKQQDVISRSVRITRIQIEQDSGKSNHDLEDDSTVVDLNRAGTALLEIVMEPDLRSPVEAGQVMRQLQHLLRHLDVCDGNMEEGSMRCDLNVSVRPTNLGAEADVESLHNALTARTAAPFGERVEVKNMNSIRNMMRAAEYEARRQIALIEEEGGEVHRETRSFDAVTGETKRMRSKEGAKDYRFFPEPDLPPLVFSEKLIQEISERMPELPEALKERLCAQYDLTSYESLVLVNEPGAAPYFETVAAQNSRPSKVVVNWVLNDLFGHLKAVNGDIASSPVTATELGALIDLIQDGTISGKIAKDVLELMFYENEPKKTPLQIVEEKGWKQIQDPEEIRALCRAVLDDPKAKKNLDAYWKGKTQLFGFFIGQVMKQCGGRVHPELANSIMQEILEEHKQ</sequence>
<dbReference type="SUPFAM" id="SSF89095">
    <property type="entry name" value="GatB/YqeY motif"/>
    <property type="match status" value="1"/>
</dbReference>
<dbReference type="InterPro" id="IPR006075">
    <property type="entry name" value="Asn/Gln-tRNA_Trfase_suB/E_cat"/>
</dbReference>
<dbReference type="EMBL" id="WSZM01000093">
    <property type="protein sequence ID" value="KAF4042973.1"/>
    <property type="molecule type" value="Genomic_DNA"/>
</dbReference>
<dbReference type="SMART" id="SM00845">
    <property type="entry name" value="GatB_Yqey"/>
    <property type="match status" value="1"/>
</dbReference>
<gene>
    <name evidence="9" type="ORF">GN244_ATG04715</name>
</gene>
<evidence type="ECO:0000256" key="1">
    <source>
        <dbReference type="ARBA" id="ARBA00005306"/>
    </source>
</evidence>
<keyword evidence="10" id="KW-1185">Reference proteome</keyword>
<comment type="subunit">
    <text evidence="7">Subunit of the heterotrimeric GatCAB amidotransferase (AdT) complex, composed of A, B and C subunits.</text>
</comment>
<dbReference type="Gene3D" id="1.10.10.410">
    <property type="match status" value="1"/>
</dbReference>
<organism evidence="9 10">
    <name type="scientific">Phytophthora infestans</name>
    <name type="common">Potato late blight agent</name>
    <name type="synonym">Botrytis infestans</name>
    <dbReference type="NCBI Taxonomy" id="4787"/>
    <lineage>
        <taxon>Eukaryota</taxon>
        <taxon>Sar</taxon>
        <taxon>Stramenopiles</taxon>
        <taxon>Oomycota</taxon>
        <taxon>Peronosporomycetes</taxon>
        <taxon>Peronosporales</taxon>
        <taxon>Peronosporaceae</taxon>
        <taxon>Phytophthora</taxon>
    </lineage>
</organism>
<dbReference type="GO" id="GO:0070681">
    <property type="term" value="P:glutaminyl-tRNAGln biosynthesis via transamidation"/>
    <property type="evidence" value="ECO:0007669"/>
    <property type="project" value="UniProtKB-UniRule"/>
</dbReference>
<evidence type="ECO:0000256" key="6">
    <source>
        <dbReference type="ARBA" id="ARBA00047913"/>
    </source>
</evidence>
<evidence type="ECO:0000256" key="2">
    <source>
        <dbReference type="ARBA" id="ARBA00022598"/>
    </source>
</evidence>
<evidence type="ECO:0000256" key="5">
    <source>
        <dbReference type="ARBA" id="ARBA00022917"/>
    </source>
</evidence>
<dbReference type="SUPFAM" id="SSF55931">
    <property type="entry name" value="Glutamine synthetase/guanido kinase"/>
    <property type="match status" value="1"/>
</dbReference>
<proteinExistence type="inferred from homology"/>
<dbReference type="NCBIfam" id="NF004012">
    <property type="entry name" value="PRK05477.1-2"/>
    <property type="match status" value="1"/>
</dbReference>
<feature type="domain" description="Asn/Gln amidotransferase" evidence="8">
    <location>
        <begin position="427"/>
        <end position="580"/>
    </location>
</feature>
<dbReference type="GO" id="GO:0030956">
    <property type="term" value="C:glutamyl-tRNA(Gln) amidotransferase complex"/>
    <property type="evidence" value="ECO:0007669"/>
    <property type="project" value="UniProtKB-UniRule"/>
</dbReference>
<dbReference type="GO" id="GO:0005524">
    <property type="term" value="F:ATP binding"/>
    <property type="evidence" value="ECO:0007669"/>
    <property type="project" value="UniProtKB-KW"/>
</dbReference>
<comment type="similarity">
    <text evidence="1 7">Belongs to the GatB/GatE family. GatB subfamily.</text>
</comment>
<keyword evidence="3 7" id="KW-0547">Nucleotide-binding</keyword>
<name>A0A833SZN0_PHYIN</name>
<reference evidence="9" key="1">
    <citation type="submission" date="2020-04" db="EMBL/GenBank/DDBJ databases">
        <title>Hybrid Assembly of Korean Phytophthora infestans isolates.</title>
        <authorList>
            <person name="Prokchorchik M."/>
            <person name="Lee Y."/>
            <person name="Seo J."/>
            <person name="Cho J.-H."/>
            <person name="Park Y.-E."/>
            <person name="Jang D.-C."/>
            <person name="Im J.-S."/>
            <person name="Choi J.-G."/>
            <person name="Park H.-J."/>
            <person name="Lee G.-B."/>
            <person name="Lee Y.-G."/>
            <person name="Hong S.-Y."/>
            <person name="Cho K."/>
            <person name="Sohn K.H."/>
        </authorList>
    </citation>
    <scope>NUCLEOTIDE SEQUENCE</scope>
    <source>
        <strain evidence="9">KR_1_A1</strain>
    </source>
</reference>
<dbReference type="EC" id="6.3.5.-" evidence="7"/>
<evidence type="ECO:0000313" key="9">
    <source>
        <dbReference type="EMBL" id="KAF4042973.1"/>
    </source>
</evidence>
<evidence type="ECO:0000313" key="10">
    <source>
        <dbReference type="Proteomes" id="UP000602510"/>
    </source>
</evidence>
<accession>A0A833SZN0</accession>
<dbReference type="AlphaFoldDB" id="A0A833SZN0"/>
<dbReference type="GO" id="GO:0032543">
    <property type="term" value="P:mitochondrial translation"/>
    <property type="evidence" value="ECO:0007669"/>
    <property type="project" value="UniProtKB-UniRule"/>
</dbReference>
<dbReference type="PANTHER" id="PTHR11659">
    <property type="entry name" value="GLUTAMYL-TRNA GLN AMIDOTRANSFERASE SUBUNIT B MITOCHONDRIAL AND PROKARYOTIC PET112-RELATED"/>
    <property type="match status" value="1"/>
</dbReference>
<dbReference type="InterPro" id="IPR014746">
    <property type="entry name" value="Gln_synth/guanido_kin_cat_dom"/>
</dbReference>
<dbReference type="InterPro" id="IPR003789">
    <property type="entry name" value="Asn/Gln_tRNA_amidoTrase-B-like"/>
</dbReference>
<evidence type="ECO:0000256" key="7">
    <source>
        <dbReference type="HAMAP-Rule" id="MF_03147"/>
    </source>
</evidence>
<comment type="caution">
    <text evidence="9">The sequence shown here is derived from an EMBL/GenBank/DDBJ whole genome shotgun (WGS) entry which is preliminary data.</text>
</comment>
<dbReference type="Pfam" id="PF02637">
    <property type="entry name" value="GatB_Yqey"/>
    <property type="match status" value="1"/>
</dbReference>
<keyword evidence="5 7" id="KW-0648">Protein biosynthesis</keyword>
<dbReference type="GO" id="GO:0005739">
    <property type="term" value="C:mitochondrion"/>
    <property type="evidence" value="ECO:0007669"/>
    <property type="project" value="UniProtKB-SubCell"/>
</dbReference>
<dbReference type="Pfam" id="PF02934">
    <property type="entry name" value="GatB_N"/>
    <property type="match status" value="1"/>
</dbReference>
<dbReference type="HAMAP" id="MF_00121">
    <property type="entry name" value="GatB"/>
    <property type="match status" value="1"/>
</dbReference>
<comment type="subcellular location">
    <subcellularLocation>
        <location evidence="7">Mitochondrion</location>
    </subcellularLocation>
</comment>
<protein>
    <recommendedName>
        <fullName evidence="7">Glutamyl-tRNA(Gln) amidotransferase subunit B, mitochondrial</fullName>
        <shortName evidence="7">Glu-AdT subunit B</shortName>
        <ecNumber evidence="7">6.3.5.-</ecNumber>
    </recommendedName>
</protein>
<dbReference type="InterPro" id="IPR004413">
    <property type="entry name" value="GatB"/>
</dbReference>
<dbReference type="InterPro" id="IPR018027">
    <property type="entry name" value="Asn/Gln_amidotransferase"/>
</dbReference>
<evidence type="ECO:0000256" key="3">
    <source>
        <dbReference type="ARBA" id="ARBA00022741"/>
    </source>
</evidence>
<dbReference type="InterPro" id="IPR023168">
    <property type="entry name" value="GatB_Yqey_C_2"/>
</dbReference>
<keyword evidence="4 7" id="KW-0067">ATP-binding</keyword>
<dbReference type="NCBIfam" id="TIGR00133">
    <property type="entry name" value="gatB"/>
    <property type="match status" value="1"/>
</dbReference>
<comment type="function">
    <text evidence="7">Allows the formation of correctly charged Gln-tRNA(Gln) through the transamidation of misacylated Glu-tRNA(Gln) in the mitochondria. The reaction takes place in the presence of glutamine and ATP through an activated gamma-phospho-Glu-tRNA(Gln).</text>
</comment>
<dbReference type="Proteomes" id="UP000602510">
    <property type="component" value="Unassembled WGS sequence"/>
</dbReference>
<evidence type="ECO:0000256" key="4">
    <source>
        <dbReference type="ARBA" id="ARBA00022840"/>
    </source>
</evidence>
<dbReference type="GO" id="GO:0050567">
    <property type="term" value="F:glutaminyl-tRNA synthase (glutamine-hydrolyzing) activity"/>
    <property type="evidence" value="ECO:0007669"/>
    <property type="project" value="UniProtKB-UniRule"/>
</dbReference>
<evidence type="ECO:0000259" key="8">
    <source>
        <dbReference type="SMART" id="SM00845"/>
    </source>
</evidence>